<comment type="subcellular location">
    <subcellularLocation>
        <location evidence="1">Membrane</location>
        <topology evidence="1">Multi-pass membrane protein</topology>
    </subcellularLocation>
</comment>
<dbReference type="PANTHER" id="PTHR23320:SF157">
    <property type="entry name" value="SI:CH1073-291C23.2"/>
    <property type="match status" value="1"/>
</dbReference>
<dbReference type="AlphaFoldDB" id="A0A6P8I1H1"/>
<feature type="transmembrane region" description="Helical" evidence="7">
    <location>
        <begin position="75"/>
        <end position="97"/>
    </location>
</feature>
<sequence length="290" mass="32863">MAEVFYSTKAALHIGIVDIICGLISIGIGAFSTRNDDHSVFTEFKPEGLPVWAGILFVITGGLGVLSFKNPRKCMIIFFMMFSVFCVGGSVIIFWCLMPQMQSGNETISWTLSYGSFLTLTAIAFIVSMKAIFICFRFTISHGCNCSKRNPPRQRPPAVIELGTTLDLSIQHEPSSQRRTSRPIPSHRGASGSCRSQRQHNPYRPSDRRRRSRDRYQDRERPTLRITQNDQSRERQNVRDEQARTPLVQMQRPTPPPPPLPPAYQTIKFPYLPSYSEVEALPPPPPYTEK</sequence>
<evidence type="ECO:0000256" key="3">
    <source>
        <dbReference type="ARBA" id="ARBA00022692"/>
    </source>
</evidence>
<keyword evidence="3 7" id="KW-0812">Transmembrane</keyword>
<feature type="region of interest" description="Disordered" evidence="6">
    <location>
        <begin position="170"/>
        <end position="267"/>
    </location>
</feature>
<gene>
    <name evidence="9" type="primary">LOC116298161</name>
</gene>
<protein>
    <submittedName>
        <fullName evidence="9">Uncharacterized protein LOC116298161</fullName>
    </submittedName>
</protein>
<feature type="transmembrane region" description="Helical" evidence="7">
    <location>
        <begin position="12"/>
        <end position="31"/>
    </location>
</feature>
<evidence type="ECO:0000256" key="4">
    <source>
        <dbReference type="ARBA" id="ARBA00022989"/>
    </source>
</evidence>
<dbReference type="Pfam" id="PF04103">
    <property type="entry name" value="CD20"/>
    <property type="match status" value="1"/>
</dbReference>
<organism evidence="8 9">
    <name type="scientific">Actinia tenebrosa</name>
    <name type="common">Australian red waratah sea anemone</name>
    <dbReference type="NCBI Taxonomy" id="6105"/>
    <lineage>
        <taxon>Eukaryota</taxon>
        <taxon>Metazoa</taxon>
        <taxon>Cnidaria</taxon>
        <taxon>Anthozoa</taxon>
        <taxon>Hexacorallia</taxon>
        <taxon>Actiniaria</taxon>
        <taxon>Actiniidae</taxon>
        <taxon>Actinia</taxon>
    </lineage>
</organism>
<evidence type="ECO:0000256" key="7">
    <source>
        <dbReference type="SAM" id="Phobius"/>
    </source>
</evidence>
<evidence type="ECO:0000256" key="1">
    <source>
        <dbReference type="ARBA" id="ARBA00004141"/>
    </source>
</evidence>
<evidence type="ECO:0000313" key="8">
    <source>
        <dbReference type="Proteomes" id="UP000515163"/>
    </source>
</evidence>
<dbReference type="PANTHER" id="PTHR23320">
    <property type="entry name" value="MEMBRANE-SPANNING 4-DOMAINS SUBFAMILY A MS4A -RELATED"/>
    <property type="match status" value="1"/>
</dbReference>
<feature type="transmembrane region" description="Helical" evidence="7">
    <location>
        <begin position="117"/>
        <end position="140"/>
    </location>
</feature>
<dbReference type="OrthoDB" id="10071849at2759"/>
<feature type="compositionally biased region" description="Pro residues" evidence="6">
    <location>
        <begin position="253"/>
        <end position="262"/>
    </location>
</feature>
<dbReference type="KEGG" id="aten:116298161"/>
<feature type="transmembrane region" description="Helical" evidence="7">
    <location>
        <begin position="51"/>
        <end position="68"/>
    </location>
</feature>
<feature type="compositionally biased region" description="Basic and acidic residues" evidence="6">
    <location>
        <begin position="231"/>
        <end position="243"/>
    </location>
</feature>
<feature type="compositionally biased region" description="Basic and acidic residues" evidence="6">
    <location>
        <begin position="214"/>
        <end position="223"/>
    </location>
</feature>
<evidence type="ECO:0000256" key="2">
    <source>
        <dbReference type="ARBA" id="ARBA00009565"/>
    </source>
</evidence>
<reference evidence="9" key="1">
    <citation type="submission" date="2025-08" db="UniProtKB">
        <authorList>
            <consortium name="RefSeq"/>
        </authorList>
    </citation>
    <scope>IDENTIFICATION</scope>
    <source>
        <tissue evidence="9">Tentacle</tissue>
    </source>
</reference>
<keyword evidence="4 7" id="KW-1133">Transmembrane helix</keyword>
<dbReference type="GeneID" id="116298161"/>
<evidence type="ECO:0000256" key="5">
    <source>
        <dbReference type="ARBA" id="ARBA00023136"/>
    </source>
</evidence>
<keyword evidence="5 7" id="KW-0472">Membrane</keyword>
<dbReference type="Proteomes" id="UP000515163">
    <property type="component" value="Unplaced"/>
</dbReference>
<evidence type="ECO:0000313" key="9">
    <source>
        <dbReference type="RefSeq" id="XP_031562399.1"/>
    </source>
</evidence>
<keyword evidence="8" id="KW-1185">Reference proteome</keyword>
<comment type="similarity">
    <text evidence="2">Belongs to the MS4A family.</text>
</comment>
<proteinExistence type="inferred from homology"/>
<accession>A0A6P8I1H1</accession>
<dbReference type="InterPro" id="IPR007237">
    <property type="entry name" value="CD20-like"/>
</dbReference>
<dbReference type="GO" id="GO:0016020">
    <property type="term" value="C:membrane"/>
    <property type="evidence" value="ECO:0007669"/>
    <property type="project" value="UniProtKB-SubCell"/>
</dbReference>
<dbReference type="RefSeq" id="XP_031562399.1">
    <property type="nucleotide sequence ID" value="XM_031706539.1"/>
</dbReference>
<evidence type="ECO:0000256" key="6">
    <source>
        <dbReference type="SAM" id="MobiDB-lite"/>
    </source>
</evidence>
<name>A0A6P8I1H1_ACTTE</name>
<dbReference type="InterPro" id="IPR030417">
    <property type="entry name" value="MS4A"/>
</dbReference>
<dbReference type="InParanoid" id="A0A6P8I1H1"/>